<gene>
    <name evidence="1" type="ORF">MYF79_14440</name>
</gene>
<reference evidence="1 2" key="1">
    <citation type="submission" date="2022-04" db="EMBL/GenBank/DDBJ databases">
        <title>The arsenic-methylating capacity of Chitinophaga filiformis YT5 during chitin decomposition.</title>
        <authorList>
            <person name="Chen G."/>
            <person name="Liang Y."/>
        </authorList>
    </citation>
    <scope>NUCLEOTIDE SEQUENCE [LARGE SCALE GENOMIC DNA]</scope>
    <source>
        <strain evidence="1 2">YT5</strain>
    </source>
</reference>
<keyword evidence="2" id="KW-1185">Reference proteome</keyword>
<proteinExistence type="predicted"/>
<evidence type="ECO:0000313" key="2">
    <source>
        <dbReference type="Proteomes" id="UP000830198"/>
    </source>
</evidence>
<dbReference type="RefSeq" id="WP_247814676.1">
    <property type="nucleotide sequence ID" value="NZ_CP095855.1"/>
</dbReference>
<protein>
    <submittedName>
        <fullName evidence="1">Uncharacterized protein</fullName>
    </submittedName>
</protein>
<dbReference type="EMBL" id="CP095855">
    <property type="protein sequence ID" value="UPK72488.1"/>
    <property type="molecule type" value="Genomic_DNA"/>
</dbReference>
<accession>A0ABY4IBT5</accession>
<name>A0ABY4IBT5_CHIFI</name>
<evidence type="ECO:0000313" key="1">
    <source>
        <dbReference type="EMBL" id="UPK72488.1"/>
    </source>
</evidence>
<organism evidence="1 2">
    <name type="scientific">Chitinophaga filiformis</name>
    <name type="common">Myxococcus filiformis</name>
    <name type="synonym">Flexibacter filiformis</name>
    <dbReference type="NCBI Taxonomy" id="104663"/>
    <lineage>
        <taxon>Bacteria</taxon>
        <taxon>Pseudomonadati</taxon>
        <taxon>Bacteroidota</taxon>
        <taxon>Chitinophagia</taxon>
        <taxon>Chitinophagales</taxon>
        <taxon>Chitinophagaceae</taxon>
        <taxon>Chitinophaga</taxon>
    </lineage>
</organism>
<sequence>MTNLLQLLINYYDCFDSGIEVGMQELLDAALASPSTADYTVEERANMIFFGRETVKLLVAVGESELVASLEMLNSKLASDIPQRSNSIKNTIIE</sequence>
<dbReference type="Proteomes" id="UP000830198">
    <property type="component" value="Chromosome"/>
</dbReference>